<organism evidence="1 2">
    <name type="scientific">Paramecium pentaurelia</name>
    <dbReference type="NCBI Taxonomy" id="43138"/>
    <lineage>
        <taxon>Eukaryota</taxon>
        <taxon>Sar</taxon>
        <taxon>Alveolata</taxon>
        <taxon>Ciliophora</taxon>
        <taxon>Intramacronucleata</taxon>
        <taxon>Oligohymenophorea</taxon>
        <taxon>Peniculida</taxon>
        <taxon>Parameciidae</taxon>
        <taxon>Paramecium</taxon>
    </lineage>
</organism>
<accession>A0A8S1THF9</accession>
<sequence>MYNPILYGIVRLCSQFYQFMNQCLNKLLESLDHMYESLFQKLIEIFARRGIIRPLIRRPAVPVIELQPIDHSLKQPLLLHSCIRYQSIYRRAESEKNFRQYMIPNLGDTIYKVDSYSRDISLLNLFEDKQEQEQYQNLNLQDIHKKRNKLQTIIEENKIYSNNHEGYQSQNQSQQITKQQQQLSNSNLHIEKQQLPNVNFQELDENEQFYSIIDNTVKITQSEQFFSIIDRSSFRLSFNIQYSQK</sequence>
<evidence type="ECO:0000313" key="2">
    <source>
        <dbReference type="Proteomes" id="UP000689195"/>
    </source>
</evidence>
<dbReference type="EMBL" id="CAJJDO010000020">
    <property type="protein sequence ID" value="CAD8150492.1"/>
    <property type="molecule type" value="Genomic_DNA"/>
</dbReference>
<name>A0A8S1THF9_9CILI</name>
<reference evidence="1" key="1">
    <citation type="submission" date="2021-01" db="EMBL/GenBank/DDBJ databases">
        <authorList>
            <consortium name="Genoscope - CEA"/>
            <person name="William W."/>
        </authorList>
    </citation>
    <scope>NUCLEOTIDE SEQUENCE</scope>
</reference>
<protein>
    <submittedName>
        <fullName evidence="1">Uncharacterized protein</fullName>
    </submittedName>
</protein>
<proteinExistence type="predicted"/>
<keyword evidence="2" id="KW-1185">Reference proteome</keyword>
<evidence type="ECO:0000313" key="1">
    <source>
        <dbReference type="EMBL" id="CAD8150492.1"/>
    </source>
</evidence>
<comment type="caution">
    <text evidence="1">The sequence shown here is derived from an EMBL/GenBank/DDBJ whole genome shotgun (WGS) entry which is preliminary data.</text>
</comment>
<dbReference type="Proteomes" id="UP000689195">
    <property type="component" value="Unassembled WGS sequence"/>
</dbReference>
<dbReference type="AlphaFoldDB" id="A0A8S1THF9"/>
<gene>
    <name evidence="1" type="ORF">PPENT_87.1.T0200288</name>
</gene>